<feature type="chain" id="PRO_5024388688" evidence="2">
    <location>
        <begin position="20"/>
        <end position="87"/>
    </location>
</feature>
<name>A0A5K3F5X8_MESCO</name>
<organism evidence="3">
    <name type="scientific">Mesocestoides corti</name>
    <name type="common">Flatworm</name>
    <dbReference type="NCBI Taxonomy" id="53468"/>
    <lineage>
        <taxon>Eukaryota</taxon>
        <taxon>Metazoa</taxon>
        <taxon>Spiralia</taxon>
        <taxon>Lophotrochozoa</taxon>
        <taxon>Platyhelminthes</taxon>
        <taxon>Cestoda</taxon>
        <taxon>Eucestoda</taxon>
        <taxon>Cyclophyllidea</taxon>
        <taxon>Mesocestoididae</taxon>
        <taxon>Mesocestoides</taxon>
    </lineage>
</organism>
<evidence type="ECO:0000256" key="2">
    <source>
        <dbReference type="SAM" id="SignalP"/>
    </source>
</evidence>
<protein>
    <submittedName>
        <fullName evidence="3">Secreted protein</fullName>
    </submittedName>
</protein>
<sequence>MSLLLHAMMNSATLHEVAAVLTLCLWRRIGKRGDEDRSSRRHELAGTTTSPGTFRTAMWCGHAVQPTLLAHFTTRAPPRPADDSPIF</sequence>
<dbReference type="AlphaFoldDB" id="A0A5K3F5X8"/>
<proteinExistence type="predicted"/>
<dbReference type="WBParaSite" id="MCU_005789-RA">
    <property type="protein sequence ID" value="MCU_005789-RA"/>
    <property type="gene ID" value="MCU_005789"/>
</dbReference>
<feature type="region of interest" description="Disordered" evidence="1">
    <location>
        <begin position="32"/>
        <end position="51"/>
    </location>
</feature>
<evidence type="ECO:0000256" key="1">
    <source>
        <dbReference type="SAM" id="MobiDB-lite"/>
    </source>
</evidence>
<accession>A0A5K3F5X8</accession>
<feature type="compositionally biased region" description="Basic and acidic residues" evidence="1">
    <location>
        <begin position="32"/>
        <end position="44"/>
    </location>
</feature>
<keyword evidence="2" id="KW-0732">Signal</keyword>
<reference evidence="3" key="1">
    <citation type="submission" date="2019-11" db="UniProtKB">
        <authorList>
            <consortium name="WormBaseParasite"/>
        </authorList>
    </citation>
    <scope>IDENTIFICATION</scope>
</reference>
<evidence type="ECO:0000313" key="3">
    <source>
        <dbReference type="WBParaSite" id="MCU_005789-RA"/>
    </source>
</evidence>
<feature type="signal peptide" evidence="2">
    <location>
        <begin position="1"/>
        <end position="19"/>
    </location>
</feature>